<protein>
    <submittedName>
        <fullName evidence="2">Uncharacterized protein</fullName>
    </submittedName>
</protein>
<feature type="region of interest" description="Disordered" evidence="1">
    <location>
        <begin position="36"/>
        <end position="61"/>
    </location>
</feature>
<proteinExistence type="predicted"/>
<reference evidence="2 3" key="1">
    <citation type="submission" date="2019-07" db="EMBL/GenBank/DDBJ databases">
        <title>Whole genome shotgun sequence of Microvirga aerophila NBRC 106136.</title>
        <authorList>
            <person name="Hosoyama A."/>
            <person name="Uohara A."/>
            <person name="Ohji S."/>
            <person name="Ichikawa N."/>
        </authorList>
    </citation>
    <scope>NUCLEOTIDE SEQUENCE [LARGE SCALE GENOMIC DNA]</scope>
    <source>
        <strain evidence="2 3">NBRC 106136</strain>
    </source>
</reference>
<comment type="caution">
    <text evidence="2">The sequence shown here is derived from an EMBL/GenBank/DDBJ whole genome shotgun (WGS) entry which is preliminary data.</text>
</comment>
<gene>
    <name evidence="2" type="ORF">MAE02_60970</name>
</gene>
<sequence length="61" mass="6710">MPQERAPVRTVPQAAEGLADSSSRLARVLFQKRHVKADSRTPAFPSQGYVHPHMQTDGEAP</sequence>
<dbReference type="EMBL" id="BJYU01000189">
    <property type="protein sequence ID" value="GEO18401.1"/>
    <property type="molecule type" value="Genomic_DNA"/>
</dbReference>
<evidence type="ECO:0000256" key="1">
    <source>
        <dbReference type="SAM" id="MobiDB-lite"/>
    </source>
</evidence>
<name>A0A512C2H2_9HYPH</name>
<dbReference type="AlphaFoldDB" id="A0A512C2H2"/>
<evidence type="ECO:0000313" key="3">
    <source>
        <dbReference type="Proteomes" id="UP000321085"/>
    </source>
</evidence>
<accession>A0A512C2H2</accession>
<organism evidence="2 3">
    <name type="scientific">Microvirga aerophila</name>
    <dbReference type="NCBI Taxonomy" id="670291"/>
    <lineage>
        <taxon>Bacteria</taxon>
        <taxon>Pseudomonadati</taxon>
        <taxon>Pseudomonadota</taxon>
        <taxon>Alphaproteobacteria</taxon>
        <taxon>Hyphomicrobiales</taxon>
        <taxon>Methylobacteriaceae</taxon>
        <taxon>Microvirga</taxon>
    </lineage>
</organism>
<dbReference type="Proteomes" id="UP000321085">
    <property type="component" value="Unassembled WGS sequence"/>
</dbReference>
<evidence type="ECO:0000313" key="2">
    <source>
        <dbReference type="EMBL" id="GEO18401.1"/>
    </source>
</evidence>
<keyword evidence="3" id="KW-1185">Reference proteome</keyword>